<dbReference type="Proteomes" id="UP000036367">
    <property type="component" value="Unassembled WGS sequence"/>
</dbReference>
<dbReference type="STRING" id="595434.RISK_003469"/>
<evidence type="ECO:0000313" key="2">
    <source>
        <dbReference type="Proteomes" id="UP000036367"/>
    </source>
</evidence>
<proteinExistence type="predicted"/>
<name>A0A0J1BCU1_RHOIS</name>
<dbReference type="EMBL" id="LECT01000028">
    <property type="protein sequence ID" value="KLU04415.1"/>
    <property type="molecule type" value="Genomic_DNA"/>
</dbReference>
<protein>
    <submittedName>
        <fullName evidence="1">Uncharacterized protein</fullName>
    </submittedName>
</protein>
<keyword evidence="2" id="KW-1185">Reference proteome</keyword>
<sequence length="63" mass="6800">MRLVASVPKFGGTEGDSVTQEGGMPRCLAVPIRVARIRLPAELAYHLNGSNLDFLRVSSFQVA</sequence>
<organism evidence="1 2">
    <name type="scientific">Rhodopirellula islandica</name>
    <dbReference type="NCBI Taxonomy" id="595434"/>
    <lineage>
        <taxon>Bacteria</taxon>
        <taxon>Pseudomonadati</taxon>
        <taxon>Planctomycetota</taxon>
        <taxon>Planctomycetia</taxon>
        <taxon>Pirellulales</taxon>
        <taxon>Pirellulaceae</taxon>
        <taxon>Rhodopirellula</taxon>
    </lineage>
</organism>
<gene>
    <name evidence="1" type="ORF">RISK_003469</name>
</gene>
<comment type="caution">
    <text evidence="1">The sequence shown here is derived from an EMBL/GenBank/DDBJ whole genome shotgun (WGS) entry which is preliminary data.</text>
</comment>
<accession>A0A0J1BCU1</accession>
<reference evidence="1" key="1">
    <citation type="submission" date="2015-05" db="EMBL/GenBank/DDBJ databases">
        <title>Permanent draft genome of Rhodopirellula islandicus K833.</title>
        <authorList>
            <person name="Kizina J."/>
            <person name="Richter M."/>
            <person name="Glockner F.O."/>
            <person name="Harder J."/>
        </authorList>
    </citation>
    <scope>NUCLEOTIDE SEQUENCE [LARGE SCALE GENOMIC DNA]</scope>
    <source>
        <strain evidence="1">K833</strain>
    </source>
</reference>
<dbReference type="AlphaFoldDB" id="A0A0J1BCU1"/>
<evidence type="ECO:0000313" key="1">
    <source>
        <dbReference type="EMBL" id="KLU04415.1"/>
    </source>
</evidence>